<name>A0A6M2E4I6_9ACAR</name>
<evidence type="ECO:0000313" key="2">
    <source>
        <dbReference type="EMBL" id="NOV53356.1"/>
    </source>
</evidence>
<dbReference type="Pfam" id="PF02098">
    <property type="entry name" value="His_binding"/>
    <property type="match status" value="1"/>
</dbReference>
<keyword evidence="1" id="KW-0732">Signal</keyword>
<organism evidence="2">
    <name type="scientific">Amblyomma tuberculatum</name>
    <dbReference type="NCBI Taxonomy" id="48802"/>
    <lineage>
        <taxon>Eukaryota</taxon>
        <taxon>Metazoa</taxon>
        <taxon>Ecdysozoa</taxon>
        <taxon>Arthropoda</taxon>
        <taxon>Chelicerata</taxon>
        <taxon>Arachnida</taxon>
        <taxon>Acari</taxon>
        <taxon>Parasitiformes</taxon>
        <taxon>Ixodida</taxon>
        <taxon>Ixodoidea</taxon>
        <taxon>Ixodidae</taxon>
        <taxon>Amblyomminae</taxon>
        <taxon>Amblyomma</taxon>
    </lineage>
</organism>
<dbReference type="AlphaFoldDB" id="A0A6M2E4I6"/>
<evidence type="ECO:0000256" key="1">
    <source>
        <dbReference type="SAM" id="SignalP"/>
    </source>
</evidence>
<reference evidence="2" key="1">
    <citation type="submission" date="2019-12" db="EMBL/GenBank/DDBJ databases">
        <title>The sialotranscriptome of the gopher-tortoise tick, Amblyomma tuberculatum.</title>
        <authorList>
            <person name="Karim S."/>
            <person name="Andersen J."/>
            <person name="Kumar D."/>
            <person name="Adamson S."/>
            <person name="Ennen J."/>
            <person name="Qualis C.P."/>
            <person name="Ribeiro J.M.C."/>
        </authorList>
    </citation>
    <scope>NUCLEOTIDE SEQUENCE</scope>
    <source>
        <strain evidence="2">Removed</strain>
        <tissue evidence="2">Salivary glands</tissue>
    </source>
</reference>
<feature type="signal peptide" evidence="1">
    <location>
        <begin position="1"/>
        <end position="19"/>
    </location>
</feature>
<dbReference type="InterPro" id="IPR002970">
    <property type="entry name" value="Tick_his-bd"/>
</dbReference>
<dbReference type="GO" id="GO:0043176">
    <property type="term" value="F:amine binding"/>
    <property type="evidence" value="ECO:0007669"/>
    <property type="project" value="InterPro"/>
</dbReference>
<dbReference type="InterPro" id="IPR012674">
    <property type="entry name" value="Calycin"/>
</dbReference>
<dbReference type="Gene3D" id="2.40.128.20">
    <property type="match status" value="1"/>
</dbReference>
<sequence length="182" mass="20516">MNDFFVTSVLALVVATCTANTTKGDLQKALDTKGRIWTVMRSFIRQGESGTHTCIYAWNGTLNGDTYTFDQYYKEGENWKTLSLQGTLSEDSGLNRGVLTVSTPKKETAGIRYTLEYWDGSQHCGILKFTQSDIPQCEVHVWEDHVSSGYENCERVYEEYCGLSTHKHTVYNAGCLNQGQPR</sequence>
<protein>
    <recommendedName>
        <fullName evidence="3">Lipocalin-2 1</fullName>
    </recommendedName>
</protein>
<feature type="chain" id="PRO_5026692874" description="Lipocalin-2 1" evidence="1">
    <location>
        <begin position="20"/>
        <end position="182"/>
    </location>
</feature>
<dbReference type="SUPFAM" id="SSF50814">
    <property type="entry name" value="Lipocalins"/>
    <property type="match status" value="1"/>
</dbReference>
<dbReference type="EMBL" id="GIDH01001413">
    <property type="protein sequence ID" value="NOV53356.1"/>
    <property type="molecule type" value="Transcribed_RNA"/>
</dbReference>
<evidence type="ECO:0008006" key="3">
    <source>
        <dbReference type="Google" id="ProtNLM"/>
    </source>
</evidence>
<proteinExistence type="predicted"/>
<accession>A0A6M2E4I6</accession>
<dbReference type="GO" id="GO:0030682">
    <property type="term" value="P:symbiont-mediated perturbation of host defenses"/>
    <property type="evidence" value="ECO:0007669"/>
    <property type="project" value="InterPro"/>
</dbReference>